<accession>A0A3S9VTN8</accession>
<proteinExistence type="predicted"/>
<dbReference type="EMBL" id="CP032819">
    <property type="protein sequence ID" value="AZS29849.1"/>
    <property type="molecule type" value="Genomic_DNA"/>
</dbReference>
<dbReference type="AlphaFoldDB" id="A0A3S9VTN8"/>
<protein>
    <submittedName>
        <fullName evidence="1">Uncharacterized protein</fullName>
    </submittedName>
</protein>
<dbReference type="KEGG" id="buy:D8S85_10025"/>
<keyword evidence="2" id="KW-1185">Reference proteome</keyword>
<name>A0A3S9VTN8_9BACT</name>
<evidence type="ECO:0000313" key="1">
    <source>
        <dbReference type="EMBL" id="AZS29849.1"/>
    </source>
</evidence>
<organism evidence="1 2">
    <name type="scientific">Butyricimonas faecalis</name>
    <dbReference type="NCBI Taxonomy" id="2093856"/>
    <lineage>
        <taxon>Bacteria</taxon>
        <taxon>Pseudomonadati</taxon>
        <taxon>Bacteroidota</taxon>
        <taxon>Bacteroidia</taxon>
        <taxon>Bacteroidales</taxon>
        <taxon>Odoribacteraceae</taxon>
        <taxon>Butyricimonas</taxon>
    </lineage>
</organism>
<dbReference type="Proteomes" id="UP000270673">
    <property type="component" value="Chromosome"/>
</dbReference>
<evidence type="ECO:0000313" key="2">
    <source>
        <dbReference type="Proteomes" id="UP000270673"/>
    </source>
</evidence>
<gene>
    <name evidence="1" type="ORF">D8S85_10025</name>
</gene>
<sequence length="60" mass="7159">MHNSFLFAEIKLKQFCKEFANRYLFDLQKILNHLYQEKGLSSFMVKNLQATKIAGKENKY</sequence>
<reference evidence="1 2" key="1">
    <citation type="submission" date="2018-10" db="EMBL/GenBank/DDBJ databases">
        <title>Butyricimonas faecalis sp. nov., isolated from human faeces and emended description of the genus Butyricimonas.</title>
        <authorList>
            <person name="Le Roy T."/>
            <person name="Van der Smissen P."/>
            <person name="Paquot A."/>
            <person name="Delzenne N."/>
            <person name="Muccioli G."/>
            <person name="Collet J.-F."/>
            <person name="Cani P.D."/>
        </authorList>
    </citation>
    <scope>NUCLEOTIDE SEQUENCE [LARGE SCALE GENOMIC DNA]</scope>
    <source>
        <strain evidence="1 2">H184</strain>
    </source>
</reference>